<dbReference type="OMA" id="SWIADTS"/>
<gene>
    <name evidence="3" type="ORF">AURANDRAFT_63266</name>
</gene>
<evidence type="ECO:0000256" key="2">
    <source>
        <dbReference type="SAM" id="MobiDB-lite"/>
    </source>
</evidence>
<dbReference type="KEGG" id="aaf:AURANDRAFT_63266"/>
<feature type="compositionally biased region" description="Pro residues" evidence="2">
    <location>
        <begin position="1227"/>
        <end position="1242"/>
    </location>
</feature>
<feature type="compositionally biased region" description="Low complexity" evidence="2">
    <location>
        <begin position="534"/>
        <end position="548"/>
    </location>
</feature>
<dbReference type="OrthoDB" id="10659084at2759"/>
<feature type="region of interest" description="Disordered" evidence="2">
    <location>
        <begin position="529"/>
        <end position="553"/>
    </location>
</feature>
<evidence type="ECO:0000313" key="4">
    <source>
        <dbReference type="Proteomes" id="UP000002729"/>
    </source>
</evidence>
<protein>
    <submittedName>
        <fullName evidence="3">Uncharacterized protein</fullName>
    </submittedName>
</protein>
<dbReference type="InParanoid" id="F0Y617"/>
<dbReference type="Proteomes" id="UP000002729">
    <property type="component" value="Unassembled WGS sequence"/>
</dbReference>
<feature type="compositionally biased region" description="Pro residues" evidence="2">
    <location>
        <begin position="1203"/>
        <end position="1218"/>
    </location>
</feature>
<feature type="compositionally biased region" description="Gly residues" evidence="2">
    <location>
        <begin position="477"/>
        <end position="487"/>
    </location>
</feature>
<feature type="region of interest" description="Disordered" evidence="2">
    <location>
        <begin position="1"/>
        <end position="75"/>
    </location>
</feature>
<dbReference type="RefSeq" id="XP_009035741.1">
    <property type="nucleotide sequence ID" value="XM_009037493.1"/>
</dbReference>
<feature type="compositionally biased region" description="Pro residues" evidence="2">
    <location>
        <begin position="1335"/>
        <end position="1345"/>
    </location>
</feature>
<feature type="region of interest" description="Disordered" evidence="2">
    <location>
        <begin position="1009"/>
        <end position="1419"/>
    </location>
</feature>
<feature type="compositionally biased region" description="Pro residues" evidence="2">
    <location>
        <begin position="1123"/>
        <end position="1147"/>
    </location>
</feature>
<feature type="compositionally biased region" description="Pro residues" evidence="2">
    <location>
        <begin position="1180"/>
        <end position="1191"/>
    </location>
</feature>
<evidence type="ECO:0000313" key="3">
    <source>
        <dbReference type="EMBL" id="EGB09697.1"/>
    </source>
</evidence>
<organism evidence="4">
    <name type="scientific">Aureococcus anophagefferens</name>
    <name type="common">Harmful bloom alga</name>
    <dbReference type="NCBI Taxonomy" id="44056"/>
    <lineage>
        <taxon>Eukaryota</taxon>
        <taxon>Sar</taxon>
        <taxon>Stramenopiles</taxon>
        <taxon>Ochrophyta</taxon>
        <taxon>Pelagophyceae</taxon>
        <taxon>Pelagomonadales</taxon>
        <taxon>Pelagomonadaceae</taxon>
        <taxon>Aureococcus</taxon>
    </lineage>
</organism>
<accession>F0Y617</accession>
<dbReference type="EMBL" id="GL833125">
    <property type="protein sequence ID" value="EGB09697.1"/>
    <property type="molecule type" value="Genomic_DNA"/>
</dbReference>
<keyword evidence="4" id="KW-1185">Reference proteome</keyword>
<dbReference type="GeneID" id="20224259"/>
<evidence type="ECO:0000256" key="1">
    <source>
        <dbReference type="SAM" id="Coils"/>
    </source>
</evidence>
<feature type="compositionally biased region" description="Pro residues" evidence="2">
    <location>
        <begin position="17"/>
        <end position="34"/>
    </location>
</feature>
<feature type="compositionally biased region" description="Basic residues" evidence="2">
    <location>
        <begin position="1408"/>
        <end position="1419"/>
    </location>
</feature>
<feature type="region of interest" description="Disordered" evidence="2">
    <location>
        <begin position="135"/>
        <end position="162"/>
    </location>
</feature>
<feature type="compositionally biased region" description="Low complexity" evidence="2">
    <location>
        <begin position="1156"/>
        <end position="1165"/>
    </location>
</feature>
<feature type="coiled-coil region" evidence="1">
    <location>
        <begin position="904"/>
        <end position="942"/>
    </location>
</feature>
<keyword evidence="1" id="KW-0175">Coiled coil</keyword>
<feature type="compositionally biased region" description="Pro residues" evidence="2">
    <location>
        <begin position="1259"/>
        <end position="1269"/>
    </location>
</feature>
<feature type="compositionally biased region" description="Basic and acidic residues" evidence="2">
    <location>
        <begin position="1074"/>
        <end position="1085"/>
    </location>
</feature>
<feature type="compositionally biased region" description="Pro residues" evidence="2">
    <location>
        <begin position="1281"/>
        <end position="1295"/>
    </location>
</feature>
<feature type="compositionally biased region" description="Basic and acidic residues" evidence="2">
    <location>
        <begin position="1387"/>
        <end position="1407"/>
    </location>
</feature>
<feature type="compositionally biased region" description="Low complexity" evidence="2">
    <location>
        <begin position="1058"/>
        <end position="1073"/>
    </location>
</feature>
<reference evidence="3 4" key="1">
    <citation type="journal article" date="2011" name="Proc. Natl. Acad. Sci. U.S.A.">
        <title>Niche of harmful alga Aureococcus anophagefferens revealed through ecogenomics.</title>
        <authorList>
            <person name="Gobler C.J."/>
            <person name="Berry D.L."/>
            <person name="Dyhrman S.T."/>
            <person name="Wilhelm S.W."/>
            <person name="Salamov A."/>
            <person name="Lobanov A.V."/>
            <person name="Zhang Y."/>
            <person name="Collier J.L."/>
            <person name="Wurch L.L."/>
            <person name="Kustka A.B."/>
            <person name="Dill B.D."/>
            <person name="Shah M."/>
            <person name="VerBerkmoes N.C."/>
            <person name="Kuo A."/>
            <person name="Terry A."/>
            <person name="Pangilinan J."/>
            <person name="Lindquist E.A."/>
            <person name="Lucas S."/>
            <person name="Paulsen I.T."/>
            <person name="Hattenrath-Lehmann T.K."/>
            <person name="Talmage S.C."/>
            <person name="Walker E.A."/>
            <person name="Koch F."/>
            <person name="Burson A.M."/>
            <person name="Marcoval M.A."/>
            <person name="Tang Y.Z."/>
            <person name="Lecleir G.R."/>
            <person name="Coyne K.J."/>
            <person name="Berg G.M."/>
            <person name="Bertrand E.M."/>
            <person name="Saito M.A."/>
            <person name="Gladyshev V.N."/>
            <person name="Grigoriev I.V."/>
        </authorList>
    </citation>
    <scope>NUCLEOTIDE SEQUENCE [LARGE SCALE GENOMIC DNA]</scope>
    <source>
        <strain evidence="4">CCMP 1984</strain>
    </source>
</reference>
<name>F0Y617_AURAN</name>
<proteinExistence type="predicted"/>
<feature type="compositionally biased region" description="Low complexity" evidence="2">
    <location>
        <begin position="1377"/>
        <end position="1386"/>
    </location>
</feature>
<sequence length="1419" mass="149074">MPAAPPVAPPARVTAAAPPPLAPPPLPRSMPPRGPGIAARQLPNATFAPIANPDQRRPSPSKPRASSGQSSMNLQQLLQDVVQQLGKEERIRFREFVQELKAKRDAGEIPSLSEALLTGGEKVVGNDVWRRACAKQDARARSSSEEARREAEEGRARRARADRDAAEARALQLEAPAAGSTLADEVQKQADLLSNGDLNVMSEKVVSTKRETSGADAETSYGAWDKCNLVDEPTASRRLHLAAENCAHLPGGGRKAPKLTHDDEAATSRPCRELLSRAAQQFARDALEALVVLSQRRRNEEARRVATNPETCGLALRWLDRDVDRHVVDSRRQCEKTDVLLDAMVDHDLLSAPPVDPREPPATSTWARAKRARATDLDRSTKMDELGRNLERGITKVKREEDADKRRADRGAAQIPEKPDVITKADVKHLLRFDVSSRLPPLGRFRMDEKGVDADGVEPALENFWTQELRRFDDAGGSSGGGGGGGSSRASGSTVVMPSDMPTMPAALMRILVCALVLSCDALVAPARRRRAPSRPLRSSSEASEAAPQPAPPSLVDRAKAFVVADFGRAAPATLREDFGFSSRGERLSKKRYLRNGDLAALRAACGGTLGVTASDYRVDGGDPRTVWFSVALSGAHEADYAPPAGVEGAPLAATGQKWATAPTAGCCSFDEAGQCYFASLGVPSDRDDDSRGAEGLFVAVWAALGGKLGLPRGRQLGLALGELLVRKTPATPRGAARREPPFGEATMVEIASAALQELLYLPPDGVLGDRVVGALFSDDCVVVGADFPALPLKKASKTKPWGEAYAREGVVLENYRVSSDDGRCVVVDARLPGSLEAASVHVDDDERVFRVSLGFVLRSAPNPLEALAESLAPLERAVEDAADLKEELDRSLEPVISAAGATLLELEANRAALDASVAEANAQYAAAKADLETTLAEYEAKYEELVAPSKNLAADVTRTVEDVNDQVAYQLDEANRLLDSTVQATVGATQAFVADPLAALSDPRAALQPNASTAPAKAPPPQKRAAPPSNEDLDEARERFKRAALAAERARKEAESNAEQAKASAEAAQKAAADAKVDAERAAAEKPPPPPDAPATAAVELAGRTIFQKAPDTPGARIIDRLPPPPPPEPAKPAAKPPAAKPPAAKPAPAKKDAPAFSLPAFSLPKPPPSPPKKAAAPTPRPAPSPAPAPPKKEAFAFFSPRPSPSPAPKPAAPPKPAASSFFSPRPSPAPTPAPEKPAPPKQTFSLPSFKAPETKKAPPPPKAPSPPKAKQSFSFFGPTPAPAPKPTPAPAPKPASKGSGFSFFGGGEDAPPPSPSPAAKPAAPASKGFSLYTPPPSPSPAAKPAPASKGFSFFGGDASPAKPAAPAKPAPKPAAKPAAPAVPEALKKAAAEARARQQAKDDAAKAARKRNAPNRNG</sequence>
<feature type="region of interest" description="Disordered" evidence="2">
    <location>
        <begin position="472"/>
        <end position="497"/>
    </location>
</feature>